<sequence>MFIQSFLFFILGVAATSWLLVIFSPLIWRKALHFAQKVVSAQIPLSLNEIQANYDFLRAQHAVELAHNEQKYEALQKKYAQQKIQLSQTIEQLYRLRFPTQNTSYSSYEKESIATKNENSAFTTNTFIMEIKTMREKIAYYQQHLQEIQTDKLDATSNHKLLDELREETKELAATLAAQIALQEGEDSPINTLIQNSQSKEDLASRIRKKITCKKNTSLT</sequence>
<dbReference type="PATRIC" id="fig|1134510.3.peg.1484"/>
<keyword evidence="2" id="KW-1133">Transmembrane helix</keyword>
<dbReference type="AlphaFoldDB" id="A0A067W776"/>
<keyword evidence="4" id="KW-1185">Reference proteome</keyword>
<dbReference type="Proteomes" id="UP000027015">
    <property type="component" value="Unassembled WGS sequence"/>
</dbReference>
<feature type="coiled-coil region" evidence="1">
    <location>
        <begin position="58"/>
        <end position="92"/>
    </location>
</feature>
<feature type="transmembrane region" description="Helical" evidence="2">
    <location>
        <begin position="6"/>
        <end position="28"/>
    </location>
</feature>
<dbReference type="RefSeq" id="WP_034460289.1">
    <property type="nucleotide sequence ID" value="NZ_CADEAH010000004.1"/>
</dbReference>
<organism evidence="3 4">
    <name type="scientific">Bartonella koehlerae C-29</name>
    <dbReference type="NCBI Taxonomy" id="1134510"/>
    <lineage>
        <taxon>Bacteria</taxon>
        <taxon>Pseudomonadati</taxon>
        <taxon>Pseudomonadota</taxon>
        <taxon>Alphaproteobacteria</taxon>
        <taxon>Hyphomicrobiales</taxon>
        <taxon>Bartonellaceae</taxon>
        <taxon>Bartonella</taxon>
    </lineage>
</organism>
<protein>
    <submittedName>
        <fullName evidence="3">Uncharacterized protein</fullName>
    </submittedName>
</protein>
<evidence type="ECO:0000313" key="4">
    <source>
        <dbReference type="Proteomes" id="UP000027015"/>
    </source>
</evidence>
<evidence type="ECO:0000256" key="2">
    <source>
        <dbReference type="SAM" id="Phobius"/>
    </source>
</evidence>
<dbReference type="OrthoDB" id="7826912at2"/>
<dbReference type="HOGENOM" id="CLU_1238191_0_0_5"/>
<dbReference type="eggNOG" id="COG1196">
    <property type="taxonomic scope" value="Bacteria"/>
</dbReference>
<evidence type="ECO:0000256" key="1">
    <source>
        <dbReference type="SAM" id="Coils"/>
    </source>
</evidence>
<dbReference type="EMBL" id="AHPL01000010">
    <property type="protein sequence ID" value="KEC54701.1"/>
    <property type="molecule type" value="Genomic_DNA"/>
</dbReference>
<keyword evidence="2" id="KW-0812">Transmembrane</keyword>
<reference evidence="3 4" key="1">
    <citation type="submission" date="2012-04" db="EMBL/GenBank/DDBJ databases">
        <title>The Genome Sequence of Bartonella koehlerae C-29.</title>
        <authorList>
            <consortium name="The Broad Institute Genome Sequencing Platform"/>
            <consortium name="The Broad Institute Genome Sequencing Center for Infectious Disease"/>
            <person name="Feldgarden M."/>
            <person name="Kirby J."/>
            <person name="Kosoy M."/>
            <person name="Birtles R."/>
            <person name="Probert W.S."/>
            <person name="Chiaraviglio L."/>
            <person name="Walker B."/>
            <person name="Young S.K."/>
            <person name="Zeng Q."/>
            <person name="Gargeya S."/>
            <person name="Fitzgerald M."/>
            <person name="Haas B."/>
            <person name="Abouelleil A."/>
            <person name="Alvarado L."/>
            <person name="Arachchi H.M."/>
            <person name="Berlin A.M."/>
            <person name="Chapman S.B."/>
            <person name="Goldberg J."/>
            <person name="Griggs A."/>
            <person name="Gujja S."/>
            <person name="Hansen M."/>
            <person name="Howarth C."/>
            <person name="Imamovic A."/>
            <person name="Larimer J."/>
            <person name="McCowen C."/>
            <person name="Montmayeur A."/>
            <person name="Murphy C."/>
            <person name="Neiman D."/>
            <person name="Pearson M."/>
            <person name="Priest M."/>
            <person name="Roberts A."/>
            <person name="Saif S."/>
            <person name="Shea T."/>
            <person name="Sisk P."/>
            <person name="Sykes S."/>
            <person name="Wortman J."/>
            <person name="Nusbaum C."/>
            <person name="Birren B."/>
        </authorList>
    </citation>
    <scope>NUCLEOTIDE SEQUENCE [LARGE SCALE GENOMIC DNA]</scope>
    <source>
        <strain evidence="3 4">C-29</strain>
    </source>
</reference>
<accession>A0A067W776</accession>
<keyword evidence="2" id="KW-0472">Membrane</keyword>
<gene>
    <name evidence="3" type="ORF">O9A_01315</name>
</gene>
<comment type="caution">
    <text evidence="3">The sequence shown here is derived from an EMBL/GenBank/DDBJ whole genome shotgun (WGS) entry which is preliminary data.</text>
</comment>
<name>A0A067W776_9HYPH</name>
<evidence type="ECO:0000313" key="3">
    <source>
        <dbReference type="EMBL" id="KEC54701.1"/>
    </source>
</evidence>
<proteinExistence type="predicted"/>
<dbReference type="STRING" id="1134510.O9A_01315"/>
<keyword evidence="1" id="KW-0175">Coiled coil</keyword>